<keyword evidence="2" id="KW-0808">Transferase</keyword>
<reference evidence="3" key="2">
    <citation type="submission" date="2021-11" db="EMBL/GenBank/DDBJ databases">
        <title>Genome sequence of Xylella taiwanensis PLS432.</title>
        <authorList>
            <person name="Weng L.-W."/>
            <person name="Su C.-C."/>
            <person name="Tsai C.-W."/>
            <person name="Kuo C.-H."/>
        </authorList>
    </citation>
    <scope>NUCLEOTIDE SEQUENCE</scope>
    <source>
        <strain evidence="3">PLS432</strain>
    </source>
</reference>
<protein>
    <submittedName>
        <fullName evidence="2 3">Methyltransferase</fullName>
    </submittedName>
</protein>
<dbReference type="GeneID" id="68901407"/>
<dbReference type="EMBL" id="JAJPPU010000001">
    <property type="protein sequence ID" value="MCD8472388.1"/>
    <property type="molecule type" value="Genomic_DNA"/>
</dbReference>
<dbReference type="EMBL" id="JDSQ01000003">
    <property type="protein sequence ID" value="EWS79041.1"/>
    <property type="molecule type" value="Genomic_DNA"/>
</dbReference>
<proteinExistence type="predicted"/>
<dbReference type="SUPFAM" id="SSF53335">
    <property type="entry name" value="S-adenosyl-L-methionine-dependent methyltransferases"/>
    <property type="match status" value="1"/>
</dbReference>
<name>Z9JMP0_9GAMM</name>
<evidence type="ECO:0000313" key="5">
    <source>
        <dbReference type="Proteomes" id="UP001430701"/>
    </source>
</evidence>
<keyword evidence="5" id="KW-1185">Reference proteome</keyword>
<evidence type="ECO:0000313" key="3">
    <source>
        <dbReference type="EMBL" id="MCD8472388.1"/>
    </source>
</evidence>
<dbReference type="InterPro" id="IPR029063">
    <property type="entry name" value="SAM-dependent_MTases_sf"/>
</dbReference>
<keyword evidence="2" id="KW-0489">Methyltransferase</keyword>
<dbReference type="Pfam" id="PF05050">
    <property type="entry name" value="Methyltransf_21"/>
    <property type="match status" value="1"/>
</dbReference>
<feature type="domain" description="Methyltransferase FkbM" evidence="1">
    <location>
        <begin position="30"/>
        <end position="181"/>
    </location>
</feature>
<comment type="caution">
    <text evidence="2">The sequence shown here is derived from an EMBL/GenBank/DDBJ whole genome shotgun (WGS) entry which is preliminary data.</text>
</comment>
<accession>Z9JMP0</accession>
<dbReference type="Gene3D" id="3.40.50.150">
    <property type="entry name" value="Vaccinia Virus protein VP39"/>
    <property type="match status" value="1"/>
</dbReference>
<gene>
    <name evidence="2" type="ORF">AF72_02580</name>
    <name evidence="3" type="ORF">LPH55_02595</name>
</gene>
<reference evidence="2 4" key="1">
    <citation type="journal article" date="2014" name="Genome Announc.">
        <title>Draft Genome Sequence of Xylella fastidiosa Pear Leaf Scorch Strain in Taiwan.</title>
        <authorList>
            <person name="Su C.C."/>
            <person name="Deng W.L."/>
            <person name="Jan F.J."/>
            <person name="Chang C.J."/>
            <person name="Huang H."/>
            <person name="Chen J."/>
        </authorList>
    </citation>
    <scope>NUCLEOTIDE SEQUENCE [LARGE SCALE GENOMIC DNA]</scope>
    <source>
        <strain evidence="2 4">PLS229</strain>
    </source>
</reference>
<dbReference type="KEGG" id="xtw:AB672_08870"/>
<dbReference type="PATRIC" id="fig|1444770.3.peg.622"/>
<dbReference type="Proteomes" id="UP000020406">
    <property type="component" value="Unassembled WGS sequence"/>
</dbReference>
<sequence length="460" mass="52163">MPDLISYAQNFEDIMLWRALKHVDRGCYIDIGAHSPDIHSISKLFYERGWRGIHIEPLQMYADALRMRRPDELVLQVAVSDLRGVLPFFDIADSGLSTAESDIADAHRANGFVVRDVTVVAITLDALLEHLSGREVHWLKIDVEGSEARVLRSWVVSPVRPWILVIEATRPMTIEPTHVQWEGDVLDKGYMFAYFDGLNRFYVSERHPELIAAFSCPPNVFDGFGFALESDWCVVARRQFEGYRDDCQKMLATSHSDAVAMRAEVDALKASEAVLRQVIEMHRENAVAAYMEVGVLKASKAALQQVIEAHCAKSEHLITEVDALHTMLDDIHRSHSWRVTRPLRAFSRMARLLCCSPRHVMRQCLILTMRPLLHHSSIRALLNGVVKRVPVLHRRLRSLAEREGLVVRALDSADVPVSVPQALDQTSRFLECDEHQGKRLLSSRGRAIYARMIGQINKGE</sequence>
<evidence type="ECO:0000313" key="4">
    <source>
        <dbReference type="Proteomes" id="UP000020406"/>
    </source>
</evidence>
<dbReference type="STRING" id="1444770.AF72_02580"/>
<evidence type="ECO:0000259" key="1">
    <source>
        <dbReference type="Pfam" id="PF05050"/>
    </source>
</evidence>
<evidence type="ECO:0000313" key="2">
    <source>
        <dbReference type="EMBL" id="EWS79041.1"/>
    </source>
</evidence>
<dbReference type="OrthoDB" id="9810122at2"/>
<dbReference type="eggNOG" id="COG1579">
    <property type="taxonomic scope" value="Bacteria"/>
</dbReference>
<dbReference type="AlphaFoldDB" id="Z9JMP0"/>
<dbReference type="GO" id="GO:0008168">
    <property type="term" value="F:methyltransferase activity"/>
    <property type="evidence" value="ECO:0007669"/>
    <property type="project" value="UniProtKB-KW"/>
</dbReference>
<dbReference type="Proteomes" id="UP001430701">
    <property type="component" value="Unassembled WGS sequence"/>
</dbReference>
<dbReference type="RefSeq" id="WP_038270422.1">
    <property type="nucleotide sequence ID" value="NZ_CP053627.1"/>
</dbReference>
<organism evidence="2 4">
    <name type="scientific">Xylella taiwanensis</name>
    <dbReference type="NCBI Taxonomy" id="1444770"/>
    <lineage>
        <taxon>Bacteria</taxon>
        <taxon>Pseudomonadati</taxon>
        <taxon>Pseudomonadota</taxon>
        <taxon>Gammaproteobacteria</taxon>
        <taxon>Lysobacterales</taxon>
        <taxon>Lysobacteraceae</taxon>
        <taxon>Xylella</taxon>
    </lineage>
</organism>
<dbReference type="NCBIfam" id="TIGR01444">
    <property type="entry name" value="fkbM_fam"/>
    <property type="match status" value="1"/>
</dbReference>
<dbReference type="GO" id="GO:0032259">
    <property type="term" value="P:methylation"/>
    <property type="evidence" value="ECO:0007669"/>
    <property type="project" value="UniProtKB-KW"/>
</dbReference>
<dbReference type="InterPro" id="IPR006342">
    <property type="entry name" value="FkbM_mtfrase"/>
</dbReference>